<dbReference type="EMBL" id="JBGBZN010000002">
    <property type="protein sequence ID" value="MEY9470844.1"/>
    <property type="molecule type" value="Genomic_DNA"/>
</dbReference>
<gene>
    <name evidence="1" type="ORF">ABH992_003243</name>
</gene>
<proteinExistence type="predicted"/>
<keyword evidence="1" id="KW-0378">Hydrolase</keyword>
<organism evidence="1 2">
    <name type="scientific">Bradyrhizobium yuanmingense</name>
    <dbReference type="NCBI Taxonomy" id="108015"/>
    <lineage>
        <taxon>Bacteria</taxon>
        <taxon>Pseudomonadati</taxon>
        <taxon>Pseudomonadota</taxon>
        <taxon>Alphaproteobacteria</taxon>
        <taxon>Hyphomicrobiales</taxon>
        <taxon>Nitrobacteraceae</taxon>
        <taxon>Bradyrhizobium</taxon>
    </lineage>
</organism>
<reference evidence="1 2" key="1">
    <citation type="submission" date="2024-07" db="EMBL/GenBank/DDBJ databases">
        <title>Genomic Encyclopedia of Type Strains, Phase V (KMG-V): Genome sequencing to study the core and pangenomes of soil and plant-associated prokaryotes.</title>
        <authorList>
            <person name="Whitman W."/>
        </authorList>
    </citation>
    <scope>NUCLEOTIDE SEQUENCE [LARGE SCALE GENOMIC DNA]</scope>
    <source>
        <strain evidence="1 2">USDA 222</strain>
    </source>
</reference>
<accession>A0ABV4GHQ9</accession>
<name>A0ABV4GHQ9_9BRAD</name>
<keyword evidence="1" id="KW-0255">Endonuclease</keyword>
<keyword evidence="1" id="KW-0540">Nuclease</keyword>
<dbReference type="RefSeq" id="WP_370091009.1">
    <property type="nucleotide sequence ID" value="NZ_JBGBZN010000002.1"/>
</dbReference>
<sequence length="124" mass="13908">MGLSCFVRITQLLDQYATNALVIQDATRRGTPRAMWIANSSAAIAALAKDRDIPVFAYSRDQVRDAFGSCPNKQWLAELVAKHIPAFEQYAPTAPRKPWMSEDRRMGLFDAATLGLLFFRSLDN</sequence>
<dbReference type="GO" id="GO:0004519">
    <property type="term" value="F:endonuclease activity"/>
    <property type="evidence" value="ECO:0007669"/>
    <property type="project" value="UniProtKB-KW"/>
</dbReference>
<protein>
    <submittedName>
        <fullName evidence="1">Holliday junction resolvasome RuvABC endonuclease subunit</fullName>
    </submittedName>
</protein>
<keyword evidence="2" id="KW-1185">Reference proteome</keyword>
<dbReference type="Proteomes" id="UP001565474">
    <property type="component" value="Unassembled WGS sequence"/>
</dbReference>
<evidence type="ECO:0000313" key="2">
    <source>
        <dbReference type="Proteomes" id="UP001565474"/>
    </source>
</evidence>
<evidence type="ECO:0000313" key="1">
    <source>
        <dbReference type="EMBL" id="MEY9470844.1"/>
    </source>
</evidence>
<comment type="caution">
    <text evidence="1">The sequence shown here is derived from an EMBL/GenBank/DDBJ whole genome shotgun (WGS) entry which is preliminary data.</text>
</comment>